<dbReference type="PANTHER" id="PTHR47331">
    <property type="entry name" value="PHD-TYPE DOMAIN-CONTAINING PROTEIN"/>
    <property type="match status" value="1"/>
</dbReference>
<protein>
    <submittedName>
        <fullName evidence="1">Uncharacterized protein</fullName>
    </submittedName>
</protein>
<reference evidence="1 2" key="1">
    <citation type="submission" date="2020-06" db="EMBL/GenBank/DDBJ databases">
        <authorList>
            <person name="Li R."/>
            <person name="Bekaert M."/>
        </authorList>
    </citation>
    <scope>NUCLEOTIDE SEQUENCE [LARGE SCALE GENOMIC DNA]</scope>
    <source>
        <strain evidence="2">wild</strain>
    </source>
</reference>
<gene>
    <name evidence="1" type="ORF">MCOR_14332</name>
</gene>
<accession>A0A6J8B657</accession>
<dbReference type="InterPro" id="IPR005312">
    <property type="entry name" value="DUF1759"/>
</dbReference>
<dbReference type="Pfam" id="PF03564">
    <property type="entry name" value="DUF1759"/>
    <property type="match status" value="1"/>
</dbReference>
<evidence type="ECO:0000313" key="2">
    <source>
        <dbReference type="Proteomes" id="UP000507470"/>
    </source>
</evidence>
<dbReference type="AlphaFoldDB" id="A0A6J8B657"/>
<name>A0A6J8B657_MYTCO</name>
<dbReference type="Proteomes" id="UP000507470">
    <property type="component" value="Unassembled WGS sequence"/>
</dbReference>
<sequence length="176" mass="20537">MVHNSDTEDEKMNYLEHFTFGEAHKEVSGFSRLSGEYAYRAAMEQLEERYGNSEVIANAFIKKALDWPILKAECENAAHNINALRILEYSENITRLMFKMPFHLHDRWRSVVLRIKTNKETVQFGNFVKFIKDEAKKVNDLTYGSTAVGTKVKTEPVKEENSRRTFNQETMHLQPM</sequence>
<keyword evidence="2" id="KW-1185">Reference proteome</keyword>
<dbReference type="EMBL" id="CACVKT020002491">
    <property type="protein sequence ID" value="CAC5378089.1"/>
    <property type="molecule type" value="Genomic_DNA"/>
</dbReference>
<organism evidence="1 2">
    <name type="scientific">Mytilus coruscus</name>
    <name type="common">Sea mussel</name>
    <dbReference type="NCBI Taxonomy" id="42192"/>
    <lineage>
        <taxon>Eukaryota</taxon>
        <taxon>Metazoa</taxon>
        <taxon>Spiralia</taxon>
        <taxon>Lophotrochozoa</taxon>
        <taxon>Mollusca</taxon>
        <taxon>Bivalvia</taxon>
        <taxon>Autobranchia</taxon>
        <taxon>Pteriomorphia</taxon>
        <taxon>Mytilida</taxon>
        <taxon>Mytiloidea</taxon>
        <taxon>Mytilidae</taxon>
        <taxon>Mytilinae</taxon>
        <taxon>Mytilus</taxon>
    </lineage>
</organism>
<dbReference type="OrthoDB" id="10419107at2759"/>
<proteinExistence type="predicted"/>
<evidence type="ECO:0000313" key="1">
    <source>
        <dbReference type="EMBL" id="CAC5378089.1"/>
    </source>
</evidence>